<protein>
    <recommendedName>
        <fullName evidence="1">Ig-like domain-containing protein</fullName>
    </recommendedName>
</protein>
<dbReference type="Pfam" id="PF07686">
    <property type="entry name" value="V-set"/>
    <property type="match status" value="1"/>
</dbReference>
<dbReference type="EMBL" id="DYDO01000003">
    <property type="protein sequence ID" value="DBA29460.1"/>
    <property type="molecule type" value="Genomic_DNA"/>
</dbReference>
<evidence type="ECO:0000259" key="1">
    <source>
        <dbReference type="PROSITE" id="PS50835"/>
    </source>
</evidence>
<sequence length="101" mass="11354">MAQTPNFIFASPGETVTIACRPSKTVYYEEGKFHAFAWYHQKPGQSPALIIYKAIHRNTGVPDRFSSTVSGPDVILKIVNIETQDAGDYYCLQHIEHPLTQ</sequence>
<dbReference type="InterPro" id="IPR007110">
    <property type="entry name" value="Ig-like_dom"/>
</dbReference>
<reference evidence="2" key="1">
    <citation type="thesis" date="2020" institute="ProQuest LLC" country="789 East Eisenhower Parkway, Ann Arbor, MI, USA">
        <title>Comparative Genomics and Chromosome Evolution.</title>
        <authorList>
            <person name="Mudd A.B."/>
        </authorList>
    </citation>
    <scope>NUCLEOTIDE SEQUENCE</scope>
    <source>
        <strain evidence="2">1538</strain>
        <tissue evidence="2">Blood</tissue>
    </source>
</reference>
<evidence type="ECO:0000313" key="3">
    <source>
        <dbReference type="Proteomes" id="UP001181693"/>
    </source>
</evidence>
<organism evidence="2 3">
    <name type="scientific">Pyxicephalus adspersus</name>
    <name type="common">African bullfrog</name>
    <dbReference type="NCBI Taxonomy" id="30357"/>
    <lineage>
        <taxon>Eukaryota</taxon>
        <taxon>Metazoa</taxon>
        <taxon>Chordata</taxon>
        <taxon>Craniata</taxon>
        <taxon>Vertebrata</taxon>
        <taxon>Euteleostomi</taxon>
        <taxon>Amphibia</taxon>
        <taxon>Batrachia</taxon>
        <taxon>Anura</taxon>
        <taxon>Neobatrachia</taxon>
        <taxon>Ranoidea</taxon>
        <taxon>Pyxicephalidae</taxon>
        <taxon>Pyxicephalinae</taxon>
        <taxon>Pyxicephalus</taxon>
    </lineage>
</organism>
<dbReference type="SMART" id="SM00406">
    <property type="entry name" value="IGv"/>
    <property type="match status" value="1"/>
</dbReference>
<gene>
    <name evidence="2" type="ORF">GDO54_009684</name>
</gene>
<accession>A0AAV3B2D1</accession>
<name>A0AAV3B2D1_PYXAD</name>
<feature type="domain" description="Ig-like" evidence="1">
    <location>
        <begin position="1"/>
        <end position="91"/>
    </location>
</feature>
<dbReference type="SUPFAM" id="SSF48726">
    <property type="entry name" value="Immunoglobulin"/>
    <property type="match status" value="1"/>
</dbReference>
<dbReference type="Proteomes" id="UP001181693">
    <property type="component" value="Unassembled WGS sequence"/>
</dbReference>
<dbReference type="InterPro" id="IPR013783">
    <property type="entry name" value="Ig-like_fold"/>
</dbReference>
<dbReference type="Gene3D" id="2.60.40.10">
    <property type="entry name" value="Immunoglobulins"/>
    <property type="match status" value="1"/>
</dbReference>
<dbReference type="InterPro" id="IPR036179">
    <property type="entry name" value="Ig-like_dom_sf"/>
</dbReference>
<dbReference type="InterPro" id="IPR013106">
    <property type="entry name" value="Ig_V-set"/>
</dbReference>
<proteinExistence type="predicted"/>
<dbReference type="PROSITE" id="PS50835">
    <property type="entry name" value="IG_LIKE"/>
    <property type="match status" value="1"/>
</dbReference>
<keyword evidence="3" id="KW-1185">Reference proteome</keyword>
<evidence type="ECO:0000313" key="2">
    <source>
        <dbReference type="EMBL" id="DBA29460.1"/>
    </source>
</evidence>
<dbReference type="PANTHER" id="PTHR23267">
    <property type="entry name" value="IMMUNOGLOBULIN LIGHT CHAIN"/>
    <property type="match status" value="1"/>
</dbReference>
<dbReference type="InterPro" id="IPR050150">
    <property type="entry name" value="IgV_Light_Chain"/>
</dbReference>
<dbReference type="AlphaFoldDB" id="A0AAV3B2D1"/>
<comment type="caution">
    <text evidence="2">The sequence shown here is derived from an EMBL/GenBank/DDBJ whole genome shotgun (WGS) entry which is preliminary data.</text>
</comment>